<dbReference type="Pfam" id="PF25507">
    <property type="entry name" value="OB_POT1A"/>
    <property type="match status" value="1"/>
</dbReference>
<accession>A0A6A4MPD4</accession>
<sequence length="411" mass="47048">MKTHGRELYALFNKKFSSFALFEGNYSANFAPYQLSPNFRPRDQDKKFIVVLRKWSIDYLDRVDANEFVSLKEIRVGKRLNLMCKVLHSYEVLKNEWVIFIWDGTDAPPVTIQSNLVLLLGLTGRAAGCCFCTSNVSPVKGALLVFVNYRLDDEMENSLPLRFEPFPLSRDVLCAFPAVGTVLRVMADQGNEKLGLHLLKRGRWVKFVNMVFELHGGLWHGLLMPSTKLRYLPNDDPLVLQSQRSYEERLSSKWARMPLSSFPWCSHITETDYEDVPFVTLMNVLTDPEVTAKFRCVVRVIGAFPWKAEDFRSPTGTYRIRLTLEDPTARIHAFVYAEDGEEFFGGYSAVDVLTRKMSKLLGITGSDVGTEITGIPRNPPWVQCCIKSYYLDKSDVWGSRNYRIFATKVVE</sequence>
<dbReference type="AlphaFoldDB" id="A0A6A4MPD4"/>
<dbReference type="OrthoDB" id="2186770at2759"/>
<dbReference type="GO" id="GO:0016233">
    <property type="term" value="P:telomere capping"/>
    <property type="evidence" value="ECO:0007669"/>
    <property type="project" value="TreeGrafter"/>
</dbReference>
<keyword evidence="3" id="KW-1185">Reference proteome</keyword>
<dbReference type="InterPro" id="IPR057620">
    <property type="entry name" value="POT1A/B-like_OB"/>
</dbReference>
<dbReference type="InterPro" id="IPR012340">
    <property type="entry name" value="NA-bd_OB-fold"/>
</dbReference>
<dbReference type="GO" id="GO:0000783">
    <property type="term" value="C:nuclear telomere cap complex"/>
    <property type="evidence" value="ECO:0007669"/>
    <property type="project" value="TreeGrafter"/>
</dbReference>
<feature type="domain" description="POT1A/B-like OB fold" evidence="1">
    <location>
        <begin position="264"/>
        <end position="395"/>
    </location>
</feature>
<dbReference type="Proteomes" id="UP000428333">
    <property type="component" value="Linkage Group LG01"/>
</dbReference>
<protein>
    <recommendedName>
        <fullName evidence="1">POT1A/B-like OB fold domain-containing protein</fullName>
    </recommendedName>
</protein>
<evidence type="ECO:0000313" key="2">
    <source>
        <dbReference type="EMBL" id="KAE9467068.1"/>
    </source>
</evidence>
<name>A0A6A4MPD4_9ERIC</name>
<dbReference type="EMBL" id="QEFC01000059">
    <property type="protein sequence ID" value="KAE9467068.1"/>
    <property type="molecule type" value="Genomic_DNA"/>
</dbReference>
<feature type="non-terminal residue" evidence="2">
    <location>
        <position position="1"/>
    </location>
</feature>
<reference evidence="2 3" key="1">
    <citation type="journal article" date="2019" name="Genome Biol. Evol.">
        <title>The Rhododendron genome and chromosomal organization provide insight into shared whole-genome duplications across the heath family (Ericaceae).</title>
        <authorList>
            <person name="Soza V.L."/>
            <person name="Lindsley D."/>
            <person name="Waalkes A."/>
            <person name="Ramage E."/>
            <person name="Patwardhan R.P."/>
            <person name="Burton J.N."/>
            <person name="Adey A."/>
            <person name="Kumar A."/>
            <person name="Qiu R."/>
            <person name="Shendure J."/>
            <person name="Hall B."/>
        </authorList>
    </citation>
    <scope>NUCLEOTIDE SEQUENCE [LARGE SCALE GENOMIC DNA]</scope>
    <source>
        <strain evidence="2">RSF 1966-606</strain>
    </source>
</reference>
<evidence type="ECO:0000259" key="1">
    <source>
        <dbReference type="Pfam" id="PF25507"/>
    </source>
</evidence>
<dbReference type="Gene3D" id="2.40.50.140">
    <property type="entry name" value="Nucleic acid-binding proteins"/>
    <property type="match status" value="1"/>
</dbReference>
<dbReference type="PANTHER" id="PTHR14513:SF0">
    <property type="entry name" value="PROTECTION OF TELOMERES PROTEIN 1"/>
    <property type="match status" value="1"/>
</dbReference>
<comment type="caution">
    <text evidence="2">The sequence shown here is derived from an EMBL/GenBank/DDBJ whole genome shotgun (WGS) entry which is preliminary data.</text>
</comment>
<dbReference type="SUPFAM" id="SSF50249">
    <property type="entry name" value="Nucleic acid-binding proteins"/>
    <property type="match status" value="2"/>
</dbReference>
<gene>
    <name evidence="2" type="ORF">C3L33_01025</name>
</gene>
<organism evidence="2 3">
    <name type="scientific">Rhododendron williamsianum</name>
    <dbReference type="NCBI Taxonomy" id="262921"/>
    <lineage>
        <taxon>Eukaryota</taxon>
        <taxon>Viridiplantae</taxon>
        <taxon>Streptophyta</taxon>
        <taxon>Embryophyta</taxon>
        <taxon>Tracheophyta</taxon>
        <taxon>Spermatophyta</taxon>
        <taxon>Magnoliopsida</taxon>
        <taxon>eudicotyledons</taxon>
        <taxon>Gunneridae</taxon>
        <taxon>Pentapetalae</taxon>
        <taxon>asterids</taxon>
        <taxon>Ericales</taxon>
        <taxon>Ericaceae</taxon>
        <taxon>Ericoideae</taxon>
        <taxon>Rhodoreae</taxon>
        <taxon>Rhododendron</taxon>
    </lineage>
</organism>
<dbReference type="PANTHER" id="PTHR14513">
    <property type="entry name" value="PROTECTION OF TELOMERES 1"/>
    <property type="match status" value="1"/>
</dbReference>
<proteinExistence type="predicted"/>
<dbReference type="GO" id="GO:0098505">
    <property type="term" value="F:G-rich strand telomeric DNA binding"/>
    <property type="evidence" value="ECO:0007669"/>
    <property type="project" value="TreeGrafter"/>
</dbReference>
<dbReference type="GO" id="GO:0032210">
    <property type="term" value="P:regulation of telomere maintenance via telomerase"/>
    <property type="evidence" value="ECO:0007669"/>
    <property type="project" value="TreeGrafter"/>
</dbReference>
<dbReference type="InterPro" id="IPR028389">
    <property type="entry name" value="POT1"/>
</dbReference>
<dbReference type="GO" id="GO:0010521">
    <property type="term" value="F:telomerase inhibitor activity"/>
    <property type="evidence" value="ECO:0007669"/>
    <property type="project" value="TreeGrafter"/>
</dbReference>
<evidence type="ECO:0000313" key="3">
    <source>
        <dbReference type="Proteomes" id="UP000428333"/>
    </source>
</evidence>